<evidence type="ECO:0000256" key="3">
    <source>
        <dbReference type="ARBA" id="ARBA00029447"/>
    </source>
</evidence>
<dbReference type="PRINTS" id="PR00260">
    <property type="entry name" value="CHEMTRNSDUCR"/>
</dbReference>
<dbReference type="Gene3D" id="1.10.287.950">
    <property type="entry name" value="Methyl-accepting chemotaxis protein"/>
    <property type="match status" value="1"/>
</dbReference>
<dbReference type="PANTHER" id="PTHR32089">
    <property type="entry name" value="METHYL-ACCEPTING CHEMOTAXIS PROTEIN MCPB"/>
    <property type="match status" value="1"/>
</dbReference>
<comment type="similarity">
    <text evidence="3">Belongs to the methyl-accepting chemotaxis (MCP) protein family.</text>
</comment>
<dbReference type="SMART" id="SM00283">
    <property type="entry name" value="MA"/>
    <property type="match status" value="1"/>
</dbReference>
<dbReference type="FunFam" id="1.10.287.950:FF:000001">
    <property type="entry name" value="Methyl-accepting chemotaxis sensory transducer"/>
    <property type="match status" value="1"/>
</dbReference>
<dbReference type="GO" id="GO:0016020">
    <property type="term" value="C:membrane"/>
    <property type="evidence" value="ECO:0007669"/>
    <property type="project" value="UniProtKB-SubCell"/>
</dbReference>
<keyword evidence="6" id="KW-0812">Transmembrane</keyword>
<dbReference type="PROSITE" id="PS50111">
    <property type="entry name" value="CHEMOTAXIS_TRANSDUC_2"/>
    <property type="match status" value="1"/>
</dbReference>
<evidence type="ECO:0000313" key="10">
    <source>
        <dbReference type="Proteomes" id="UP000184600"/>
    </source>
</evidence>
<keyword evidence="5" id="KW-0175">Coiled coil</keyword>
<dbReference type="Pfam" id="PF00015">
    <property type="entry name" value="MCPsignal"/>
    <property type="match status" value="1"/>
</dbReference>
<dbReference type="InterPro" id="IPR004089">
    <property type="entry name" value="MCPsignal_dom"/>
</dbReference>
<reference evidence="10" key="1">
    <citation type="submission" date="2016-12" db="EMBL/GenBank/DDBJ databases">
        <authorList>
            <person name="Rodrigo-Torres L."/>
            <person name="Arahal R.D."/>
            <person name="Lucena T."/>
        </authorList>
    </citation>
    <scope>NUCLEOTIDE SEQUENCE [LARGE SCALE GENOMIC DNA]</scope>
</reference>
<sequence length="565" mass="61764">MLSSLKISHKLIFIGLFQVVALAILGIFSTVQMTKVGNELKDIADDHMPLTQSITYITEHQLQQALTFEKFISHALLDVVQGHSVLSPLSLKLQQETDKKIDALHTEISHAREMLIRLEKDVHLPDAKIAYQDLQDEFAKVEKEFLTLKQATKRFLAKVQQGGIESSLQQINTLEKLNEDLDHHLISTLDDIQNLTLRSVRQAKEDEAYALNGVMTIFVISLAVSILILSFIGLSIIRPLGFVSSRLDDLVNGDGDLTIRMQVSRKDELGLLSGKMDQFMEKLQSILGNVTHSSSNLNLCSESASKVVQNTLVNIEKQRQETEQVASAILEMSHATAEVAQYTREASQVAGVVKDKVRQGQQSADKTQEIVRQLAEDVAATSESIHALGQQTNNISVVVDTIQGIAEQTNLLALNAAIEAARAGDNGRGFAVVADEVRSLAQRTQSSTGDIQKLVESLQGGSVQATDKMNKGLSVTQDALALGEETARIFDEAVDAVDQISDLNTQIAAATDEQNTTSGMIQKAIQNISDIAIHTSKDATDVEEANDEISVHVVALNSDLSQFRI</sequence>
<protein>
    <submittedName>
        <fullName evidence="9">Methyl-accepting chemotaxis protein PctA</fullName>
    </submittedName>
</protein>
<evidence type="ECO:0000259" key="8">
    <source>
        <dbReference type="PROSITE" id="PS50885"/>
    </source>
</evidence>
<feature type="coiled-coil region" evidence="5">
    <location>
        <begin position="101"/>
        <end position="151"/>
    </location>
</feature>
<dbReference type="AlphaFoldDB" id="A0A1M7YNX3"/>
<comment type="subcellular location">
    <subcellularLocation>
        <location evidence="1">Membrane</location>
    </subcellularLocation>
</comment>
<dbReference type="GO" id="GO:0004888">
    <property type="term" value="F:transmembrane signaling receptor activity"/>
    <property type="evidence" value="ECO:0007669"/>
    <property type="project" value="InterPro"/>
</dbReference>
<dbReference type="GO" id="GO:0007165">
    <property type="term" value="P:signal transduction"/>
    <property type="evidence" value="ECO:0007669"/>
    <property type="project" value="UniProtKB-KW"/>
</dbReference>
<dbReference type="InterPro" id="IPR004090">
    <property type="entry name" value="Chemotax_Me-accpt_rcpt"/>
</dbReference>
<feature type="domain" description="HAMP" evidence="8">
    <location>
        <begin position="234"/>
        <end position="288"/>
    </location>
</feature>
<proteinExistence type="inferred from homology"/>
<dbReference type="InterPro" id="IPR003660">
    <property type="entry name" value="HAMP_dom"/>
</dbReference>
<evidence type="ECO:0000256" key="6">
    <source>
        <dbReference type="SAM" id="Phobius"/>
    </source>
</evidence>
<evidence type="ECO:0000313" key="9">
    <source>
        <dbReference type="EMBL" id="SHO54330.1"/>
    </source>
</evidence>
<keyword evidence="10" id="KW-1185">Reference proteome</keyword>
<evidence type="ECO:0000256" key="2">
    <source>
        <dbReference type="ARBA" id="ARBA00023224"/>
    </source>
</evidence>
<feature type="transmembrane region" description="Helical" evidence="6">
    <location>
        <begin position="12"/>
        <end position="31"/>
    </location>
</feature>
<evidence type="ECO:0000259" key="7">
    <source>
        <dbReference type="PROSITE" id="PS50111"/>
    </source>
</evidence>
<dbReference type="PANTHER" id="PTHR32089:SF112">
    <property type="entry name" value="LYSOZYME-LIKE PROTEIN-RELATED"/>
    <property type="match status" value="1"/>
</dbReference>
<keyword evidence="6" id="KW-1133">Transmembrane helix</keyword>
<dbReference type="STRING" id="1117707.VQ7734_00044"/>
<dbReference type="EMBL" id="FRFG01000002">
    <property type="protein sequence ID" value="SHO54330.1"/>
    <property type="molecule type" value="Genomic_DNA"/>
</dbReference>
<dbReference type="CDD" id="cd11386">
    <property type="entry name" value="MCP_signal"/>
    <property type="match status" value="1"/>
</dbReference>
<feature type="domain" description="Methyl-accepting transducer" evidence="7">
    <location>
        <begin position="293"/>
        <end position="529"/>
    </location>
</feature>
<name>A0A1M7YNX3_9VIBR</name>
<keyword evidence="2 4" id="KW-0807">Transducer</keyword>
<dbReference type="SMART" id="SM00304">
    <property type="entry name" value="HAMP"/>
    <property type="match status" value="1"/>
</dbReference>
<dbReference type="Proteomes" id="UP000184600">
    <property type="component" value="Unassembled WGS sequence"/>
</dbReference>
<evidence type="ECO:0000256" key="5">
    <source>
        <dbReference type="SAM" id="Coils"/>
    </source>
</evidence>
<dbReference type="RefSeq" id="WP_073579253.1">
    <property type="nucleotide sequence ID" value="NZ_AP024897.1"/>
</dbReference>
<dbReference type="SUPFAM" id="SSF58104">
    <property type="entry name" value="Methyl-accepting chemotaxis protein (MCP) signaling domain"/>
    <property type="match status" value="1"/>
</dbReference>
<dbReference type="CDD" id="cd06225">
    <property type="entry name" value="HAMP"/>
    <property type="match status" value="1"/>
</dbReference>
<evidence type="ECO:0000256" key="1">
    <source>
        <dbReference type="ARBA" id="ARBA00004370"/>
    </source>
</evidence>
<gene>
    <name evidence="9" type="primary">pctA_1</name>
    <name evidence="9" type="ORF">VQ7734_00044</name>
</gene>
<dbReference type="GO" id="GO:0006935">
    <property type="term" value="P:chemotaxis"/>
    <property type="evidence" value="ECO:0007669"/>
    <property type="project" value="InterPro"/>
</dbReference>
<evidence type="ECO:0000256" key="4">
    <source>
        <dbReference type="PROSITE-ProRule" id="PRU00284"/>
    </source>
</evidence>
<organism evidence="9 10">
    <name type="scientific">Vibrio quintilis</name>
    <dbReference type="NCBI Taxonomy" id="1117707"/>
    <lineage>
        <taxon>Bacteria</taxon>
        <taxon>Pseudomonadati</taxon>
        <taxon>Pseudomonadota</taxon>
        <taxon>Gammaproteobacteria</taxon>
        <taxon>Vibrionales</taxon>
        <taxon>Vibrionaceae</taxon>
        <taxon>Vibrio</taxon>
    </lineage>
</organism>
<feature type="transmembrane region" description="Helical" evidence="6">
    <location>
        <begin position="208"/>
        <end position="237"/>
    </location>
</feature>
<dbReference type="PROSITE" id="PS50885">
    <property type="entry name" value="HAMP"/>
    <property type="match status" value="1"/>
</dbReference>
<accession>A0A1M7YNX3</accession>
<keyword evidence="6" id="KW-0472">Membrane</keyword>